<dbReference type="Pfam" id="PF00106">
    <property type="entry name" value="adh_short"/>
    <property type="match status" value="1"/>
</dbReference>
<gene>
    <name evidence="1" type="ORF">BU23DRAFT_568755</name>
</gene>
<evidence type="ECO:0000313" key="2">
    <source>
        <dbReference type="Proteomes" id="UP000800036"/>
    </source>
</evidence>
<dbReference type="EMBL" id="ML976684">
    <property type="protein sequence ID" value="KAF1972925.1"/>
    <property type="molecule type" value="Genomic_DNA"/>
</dbReference>
<dbReference type="PRINTS" id="PR00081">
    <property type="entry name" value="GDHRDH"/>
</dbReference>
<dbReference type="SUPFAM" id="SSF51735">
    <property type="entry name" value="NAD(P)-binding Rossmann-fold domains"/>
    <property type="match status" value="1"/>
</dbReference>
<name>A0A6A5V725_9PLEO</name>
<dbReference type="OrthoDB" id="10267115at2759"/>
<reference evidence="1" key="1">
    <citation type="journal article" date="2020" name="Stud. Mycol.">
        <title>101 Dothideomycetes genomes: a test case for predicting lifestyles and emergence of pathogens.</title>
        <authorList>
            <person name="Haridas S."/>
            <person name="Albert R."/>
            <person name="Binder M."/>
            <person name="Bloem J."/>
            <person name="Labutti K."/>
            <person name="Salamov A."/>
            <person name="Andreopoulos B."/>
            <person name="Baker S."/>
            <person name="Barry K."/>
            <person name="Bills G."/>
            <person name="Bluhm B."/>
            <person name="Cannon C."/>
            <person name="Castanera R."/>
            <person name="Culley D."/>
            <person name="Daum C."/>
            <person name="Ezra D."/>
            <person name="Gonzalez J."/>
            <person name="Henrissat B."/>
            <person name="Kuo A."/>
            <person name="Liang C."/>
            <person name="Lipzen A."/>
            <person name="Lutzoni F."/>
            <person name="Magnuson J."/>
            <person name="Mondo S."/>
            <person name="Nolan M."/>
            <person name="Ohm R."/>
            <person name="Pangilinan J."/>
            <person name="Park H.-J."/>
            <person name="Ramirez L."/>
            <person name="Alfaro M."/>
            <person name="Sun H."/>
            <person name="Tritt A."/>
            <person name="Yoshinaga Y."/>
            <person name="Zwiers L.-H."/>
            <person name="Turgeon B."/>
            <person name="Goodwin S."/>
            <person name="Spatafora J."/>
            <person name="Crous P."/>
            <person name="Grigoriev I."/>
        </authorList>
    </citation>
    <scope>NUCLEOTIDE SEQUENCE</scope>
    <source>
        <strain evidence="1">CBS 107.79</strain>
    </source>
</reference>
<evidence type="ECO:0000313" key="1">
    <source>
        <dbReference type="EMBL" id="KAF1972925.1"/>
    </source>
</evidence>
<sequence>MGLLSWGNKFPVEGRTVLLTGASYGMGKELARMLSERGANIILVARNVEKLQAATKFAKAAAKNSDSQRFHFISADCTSEADNVRLLTEATAWNNGNPPEIVWANAGASTPGLFLEQKMDTLKQQMDINYWAACYLAQHTLKAWLYPETPYKVGAAPEPTRHFIVTSSVLGFINVLGYGGYSPAKSALKSLIDGLRQEILLYNGARRSKSNATGQAPAPFDVAVNLVAPATITSPGELKENLTKPDVTKMLEETDPKQTEVEAATAAIKGLEAGNYMMATSWLGDLMRMSSMGSAKRDNVVKDTLGQWAASIIWPFLGADFDNKIFNWGKKEGMPVLKPNSI</sequence>
<proteinExistence type="predicted"/>
<organism evidence="1 2">
    <name type="scientific">Bimuria novae-zelandiae CBS 107.79</name>
    <dbReference type="NCBI Taxonomy" id="1447943"/>
    <lineage>
        <taxon>Eukaryota</taxon>
        <taxon>Fungi</taxon>
        <taxon>Dikarya</taxon>
        <taxon>Ascomycota</taxon>
        <taxon>Pezizomycotina</taxon>
        <taxon>Dothideomycetes</taxon>
        <taxon>Pleosporomycetidae</taxon>
        <taxon>Pleosporales</taxon>
        <taxon>Massarineae</taxon>
        <taxon>Didymosphaeriaceae</taxon>
        <taxon>Bimuria</taxon>
    </lineage>
</organism>
<dbReference type="GO" id="GO:0047560">
    <property type="term" value="F:3-dehydrosphinganine reductase activity"/>
    <property type="evidence" value="ECO:0007669"/>
    <property type="project" value="TreeGrafter"/>
</dbReference>
<dbReference type="InterPro" id="IPR002347">
    <property type="entry name" value="SDR_fam"/>
</dbReference>
<dbReference type="GO" id="GO:0030148">
    <property type="term" value="P:sphingolipid biosynthetic process"/>
    <property type="evidence" value="ECO:0007669"/>
    <property type="project" value="TreeGrafter"/>
</dbReference>
<accession>A0A6A5V725</accession>
<dbReference type="Proteomes" id="UP000800036">
    <property type="component" value="Unassembled WGS sequence"/>
</dbReference>
<dbReference type="AlphaFoldDB" id="A0A6A5V725"/>
<protein>
    <submittedName>
        <fullName evidence="1">3-ketosphinganine reductase-like protein</fullName>
    </submittedName>
</protein>
<dbReference type="GO" id="GO:0006666">
    <property type="term" value="P:3-keto-sphinganine metabolic process"/>
    <property type="evidence" value="ECO:0007669"/>
    <property type="project" value="TreeGrafter"/>
</dbReference>
<dbReference type="InterPro" id="IPR036291">
    <property type="entry name" value="NAD(P)-bd_dom_sf"/>
</dbReference>
<dbReference type="Gene3D" id="3.40.50.720">
    <property type="entry name" value="NAD(P)-binding Rossmann-like Domain"/>
    <property type="match status" value="1"/>
</dbReference>
<keyword evidence="2" id="KW-1185">Reference proteome</keyword>
<dbReference type="PANTHER" id="PTHR43550:SF3">
    <property type="entry name" value="3-KETODIHYDROSPHINGOSINE REDUCTASE"/>
    <property type="match status" value="1"/>
</dbReference>
<dbReference type="PANTHER" id="PTHR43550">
    <property type="entry name" value="3-KETODIHYDROSPHINGOSINE REDUCTASE"/>
    <property type="match status" value="1"/>
</dbReference>
<dbReference type="GO" id="GO:0005789">
    <property type="term" value="C:endoplasmic reticulum membrane"/>
    <property type="evidence" value="ECO:0007669"/>
    <property type="project" value="TreeGrafter"/>
</dbReference>